<dbReference type="PROSITE" id="PS51671">
    <property type="entry name" value="ACT"/>
    <property type="match status" value="1"/>
</dbReference>
<dbReference type="SUPFAM" id="SSF48179">
    <property type="entry name" value="6-phosphogluconate dehydrogenase C-terminal domain-like"/>
    <property type="match status" value="1"/>
</dbReference>
<dbReference type="InterPro" id="IPR046825">
    <property type="entry name" value="PDH_C"/>
</dbReference>
<dbReference type="SUPFAM" id="SSF51735">
    <property type="entry name" value="NAD(P)-binding Rossmann-fold domains"/>
    <property type="match status" value="1"/>
</dbReference>
<dbReference type="Gene3D" id="3.30.70.260">
    <property type="match status" value="1"/>
</dbReference>
<evidence type="ECO:0000256" key="5">
    <source>
        <dbReference type="ARBA" id="ARBA00022498"/>
    </source>
</evidence>
<feature type="domain" description="Prephenate/arogenate dehydrogenase" evidence="11">
    <location>
        <begin position="3"/>
        <end position="293"/>
    </location>
</feature>
<comment type="caution">
    <text evidence="13">The sequence shown here is derived from an EMBL/GenBank/DDBJ whole genome shotgun (WGS) entry which is preliminary data.</text>
</comment>
<evidence type="ECO:0000256" key="7">
    <source>
        <dbReference type="ARBA" id="ARBA00023002"/>
    </source>
</evidence>
<proteinExistence type="inferred from homology"/>
<dbReference type="InterPro" id="IPR003099">
    <property type="entry name" value="Prephen_DH"/>
</dbReference>
<gene>
    <name evidence="13" type="ORF">AB986_02230</name>
</gene>
<keyword evidence="8" id="KW-0520">NAD</keyword>
<reference evidence="13" key="1">
    <citation type="submission" date="2015-06" db="EMBL/GenBank/DDBJ databases">
        <authorList>
            <person name="Liu B."/>
            <person name="Wang J."/>
            <person name="Zhu Y."/>
            <person name="Liu G."/>
            <person name="Chen Q."/>
            <person name="Zheng C."/>
            <person name="Che J."/>
            <person name="Ge C."/>
            <person name="Shi H."/>
            <person name="Pan Z."/>
            <person name="Liu X."/>
        </authorList>
    </citation>
    <scope>NUCLEOTIDE SEQUENCE [LARGE SCALE GENOMIC DNA]</scope>
    <source>
        <strain evidence="13">DSM 16346</strain>
    </source>
</reference>
<dbReference type="Gene3D" id="1.10.3660.10">
    <property type="entry name" value="6-phosphogluconate dehydrogenase C-terminal like domain"/>
    <property type="match status" value="1"/>
</dbReference>
<dbReference type="Proteomes" id="UP000035996">
    <property type="component" value="Unassembled WGS sequence"/>
</dbReference>
<evidence type="ECO:0000256" key="1">
    <source>
        <dbReference type="ARBA" id="ARBA00005067"/>
    </source>
</evidence>
<dbReference type="PANTHER" id="PTHR21363">
    <property type="entry name" value="PREPHENATE DEHYDROGENASE"/>
    <property type="match status" value="1"/>
</dbReference>
<keyword evidence="7" id="KW-0560">Oxidoreductase</keyword>
<comment type="pathway">
    <text evidence="1">Amino-acid biosynthesis; L-tyrosine biosynthesis; (4-hydroxyphenyl)pyruvate from prephenate (NAD(+) route): step 1/1.</text>
</comment>
<evidence type="ECO:0000313" key="14">
    <source>
        <dbReference type="Proteomes" id="UP000035996"/>
    </source>
</evidence>
<evidence type="ECO:0000313" key="13">
    <source>
        <dbReference type="EMBL" id="KMM38166.1"/>
    </source>
</evidence>
<keyword evidence="6" id="KW-0028">Amino-acid biosynthesis</keyword>
<keyword evidence="5" id="KW-0827">Tyrosine biosynthesis</keyword>
<comment type="similarity">
    <text evidence="2">Belongs to the prephenate/arogenate dehydrogenase family.</text>
</comment>
<evidence type="ECO:0000256" key="10">
    <source>
        <dbReference type="ARBA" id="ARBA00049260"/>
    </source>
</evidence>
<evidence type="ECO:0000256" key="2">
    <source>
        <dbReference type="ARBA" id="ARBA00007964"/>
    </source>
</evidence>
<dbReference type="FunFam" id="3.40.50.720:FF:000208">
    <property type="entry name" value="Prephenate dehydrogenase"/>
    <property type="match status" value="1"/>
</dbReference>
<dbReference type="InterPro" id="IPR036291">
    <property type="entry name" value="NAD(P)-bd_dom_sf"/>
</dbReference>
<dbReference type="STRING" id="157733.AB986_02230"/>
<accession>A0A0J6CPJ2</accession>
<dbReference type="EMBL" id="LELK01000001">
    <property type="protein sequence ID" value="KMM38166.1"/>
    <property type="molecule type" value="Genomic_DNA"/>
</dbReference>
<evidence type="ECO:0000259" key="12">
    <source>
        <dbReference type="PROSITE" id="PS51671"/>
    </source>
</evidence>
<dbReference type="RefSeq" id="WP_048309249.1">
    <property type="nucleotide sequence ID" value="NZ_CP119526.1"/>
</dbReference>
<dbReference type="EC" id="1.3.1.12" evidence="3"/>
<dbReference type="AlphaFoldDB" id="A0A0J6CPJ2"/>
<evidence type="ECO:0000259" key="11">
    <source>
        <dbReference type="PROSITE" id="PS51176"/>
    </source>
</evidence>
<evidence type="ECO:0000256" key="4">
    <source>
        <dbReference type="ARBA" id="ARBA00016891"/>
    </source>
</evidence>
<comment type="catalytic activity">
    <reaction evidence="10">
        <text>prephenate + NAD(+) = 3-(4-hydroxyphenyl)pyruvate + CO2 + NADH</text>
        <dbReference type="Rhea" id="RHEA:13869"/>
        <dbReference type="ChEBI" id="CHEBI:16526"/>
        <dbReference type="ChEBI" id="CHEBI:29934"/>
        <dbReference type="ChEBI" id="CHEBI:36242"/>
        <dbReference type="ChEBI" id="CHEBI:57540"/>
        <dbReference type="ChEBI" id="CHEBI:57945"/>
        <dbReference type="EC" id="1.3.1.12"/>
    </reaction>
</comment>
<dbReference type="SUPFAM" id="SSF55021">
    <property type="entry name" value="ACT-like"/>
    <property type="match status" value="1"/>
</dbReference>
<dbReference type="GO" id="GO:0008977">
    <property type="term" value="F:prephenate dehydrogenase (NAD+) activity"/>
    <property type="evidence" value="ECO:0007669"/>
    <property type="project" value="UniProtKB-EC"/>
</dbReference>
<name>A0A0J6CPJ2_9BACL</name>
<keyword evidence="14" id="KW-1185">Reference proteome</keyword>
<dbReference type="InterPro" id="IPR050812">
    <property type="entry name" value="Preph/Arog_dehydrog"/>
</dbReference>
<dbReference type="Pfam" id="PF01842">
    <property type="entry name" value="ACT"/>
    <property type="match status" value="1"/>
</dbReference>
<evidence type="ECO:0000256" key="8">
    <source>
        <dbReference type="ARBA" id="ARBA00023027"/>
    </source>
</evidence>
<keyword evidence="9" id="KW-0057">Aromatic amino acid biosynthesis</keyword>
<evidence type="ECO:0000256" key="9">
    <source>
        <dbReference type="ARBA" id="ARBA00023141"/>
    </source>
</evidence>
<evidence type="ECO:0000256" key="3">
    <source>
        <dbReference type="ARBA" id="ARBA00012068"/>
    </source>
</evidence>
<dbReference type="UniPathway" id="UPA00122">
    <property type="reaction ID" value="UER00961"/>
</dbReference>
<feature type="domain" description="ACT" evidence="12">
    <location>
        <begin position="298"/>
        <end position="368"/>
    </location>
</feature>
<dbReference type="CDD" id="cd04909">
    <property type="entry name" value="ACT_PDH-BS"/>
    <property type="match status" value="1"/>
</dbReference>
<dbReference type="InterPro" id="IPR045865">
    <property type="entry name" value="ACT-like_dom_sf"/>
</dbReference>
<dbReference type="InterPro" id="IPR002912">
    <property type="entry name" value="ACT_dom"/>
</dbReference>
<dbReference type="Pfam" id="PF02153">
    <property type="entry name" value="PDH_N"/>
    <property type="match status" value="1"/>
</dbReference>
<dbReference type="PANTHER" id="PTHR21363:SF0">
    <property type="entry name" value="PREPHENATE DEHYDROGENASE [NADP(+)]"/>
    <property type="match status" value="1"/>
</dbReference>
<dbReference type="PATRIC" id="fig|157733.3.peg.2661"/>
<dbReference type="GO" id="GO:0006571">
    <property type="term" value="P:tyrosine biosynthetic process"/>
    <property type="evidence" value="ECO:0007669"/>
    <property type="project" value="UniProtKB-UniPathway"/>
</dbReference>
<organism evidence="13 14">
    <name type="scientific">Guptibacillus hwajinpoensis</name>
    <dbReference type="NCBI Taxonomy" id="208199"/>
    <lineage>
        <taxon>Bacteria</taxon>
        <taxon>Bacillati</taxon>
        <taxon>Bacillota</taxon>
        <taxon>Bacilli</taxon>
        <taxon>Bacillales</taxon>
        <taxon>Guptibacillaceae</taxon>
        <taxon>Guptibacillus</taxon>
    </lineage>
</organism>
<protein>
    <recommendedName>
        <fullName evidence="4">Prephenate dehydrogenase</fullName>
        <ecNumber evidence="3">1.3.1.12</ecNumber>
    </recommendedName>
</protein>
<dbReference type="InterPro" id="IPR008927">
    <property type="entry name" value="6-PGluconate_DH-like_C_sf"/>
</dbReference>
<dbReference type="GO" id="GO:0070403">
    <property type="term" value="F:NAD+ binding"/>
    <property type="evidence" value="ECO:0007669"/>
    <property type="project" value="InterPro"/>
</dbReference>
<sequence>MSKQVAVIGLGLIGGSIALAIKNHHEDARITGFDVNQNQLQLAKALRVVDETASSLEEAVQSADFIMIAAPVVQTEHILAQLSEYSLKSNVIISDVGSTKHSIVKHAKSILDPSITFIGGHPMAGSHKTGVSAAKSHLFENAFYILTPDQNVAEKDLNKLMDLLRGTKATFVELEAEEHDYLVGLISHFPHILAASLVNFVSESNNNQRFNVARFAAGGFRDITRIASASPVMWRDILLRNKEVLLQMTDDLKLELDRIRNYIEQEDGDKIFDYFTDAKDFRDGLPVRSRGAIPAFYDLFLDVQDQPGVIAAVTQKLAGEEISITNIRIIETREDIMGVLRISFRSELDRDNAKAVLERDFDTYVDDK</sequence>
<dbReference type="InterPro" id="IPR046826">
    <property type="entry name" value="PDH_N"/>
</dbReference>
<dbReference type="NCBIfam" id="NF005107">
    <property type="entry name" value="PRK06545.1-5"/>
    <property type="match status" value="1"/>
</dbReference>
<dbReference type="OrthoDB" id="9802008at2"/>
<dbReference type="Gene3D" id="3.40.50.720">
    <property type="entry name" value="NAD(P)-binding Rossmann-like Domain"/>
    <property type="match status" value="1"/>
</dbReference>
<dbReference type="PROSITE" id="PS51176">
    <property type="entry name" value="PDH_ADH"/>
    <property type="match status" value="1"/>
</dbReference>
<dbReference type="Pfam" id="PF20463">
    <property type="entry name" value="PDH_C"/>
    <property type="match status" value="1"/>
</dbReference>
<evidence type="ECO:0000256" key="6">
    <source>
        <dbReference type="ARBA" id="ARBA00022605"/>
    </source>
</evidence>
<dbReference type="FunFam" id="1.10.3660.10:FF:000003">
    <property type="entry name" value="Prephenate dehydrogenase"/>
    <property type="match status" value="1"/>
</dbReference>
<dbReference type="GO" id="GO:0004665">
    <property type="term" value="F:prephenate dehydrogenase (NADP+) activity"/>
    <property type="evidence" value="ECO:0007669"/>
    <property type="project" value="InterPro"/>
</dbReference>